<comment type="caution">
    <text evidence="12">The sequence shown here is derived from an EMBL/GenBank/DDBJ whole genome shotgun (WGS) entry which is preliminary data.</text>
</comment>
<dbReference type="SUPFAM" id="SSF54523">
    <property type="entry name" value="Pili subunits"/>
    <property type="match status" value="1"/>
</dbReference>
<dbReference type="RefSeq" id="WP_099615773.1">
    <property type="nucleotide sequence ID" value="NZ_KZ319375.1"/>
</dbReference>
<organism evidence="12 13">
    <name type="scientific">Marinobacter profundi</name>
    <dbReference type="NCBI Taxonomy" id="2666256"/>
    <lineage>
        <taxon>Bacteria</taxon>
        <taxon>Pseudomonadati</taxon>
        <taxon>Pseudomonadota</taxon>
        <taxon>Gammaproteobacteria</taxon>
        <taxon>Pseudomonadales</taxon>
        <taxon>Marinobacteraceae</taxon>
        <taxon>Marinobacter</taxon>
    </lineage>
</organism>
<dbReference type="Gene3D" id="3.55.40.10">
    <property type="entry name" value="minor pseudopilin epsh domain"/>
    <property type="match status" value="1"/>
</dbReference>
<evidence type="ECO:0000256" key="8">
    <source>
        <dbReference type="ARBA" id="ARBA00023136"/>
    </source>
</evidence>
<dbReference type="InterPro" id="IPR012902">
    <property type="entry name" value="N_methyl_site"/>
</dbReference>
<name>A0A2G1UHU8_9GAMM</name>
<dbReference type="InterPro" id="IPR022346">
    <property type="entry name" value="T2SS_GspH"/>
</dbReference>
<keyword evidence="13" id="KW-1185">Reference proteome</keyword>
<evidence type="ECO:0000256" key="9">
    <source>
        <dbReference type="ARBA" id="ARBA00025772"/>
    </source>
</evidence>
<keyword evidence="6" id="KW-0812">Transmembrane</keyword>
<accession>A0A2G1UHU8</accession>
<evidence type="ECO:0000259" key="11">
    <source>
        <dbReference type="Pfam" id="PF12019"/>
    </source>
</evidence>
<evidence type="ECO:0000256" key="10">
    <source>
        <dbReference type="ARBA" id="ARBA00030775"/>
    </source>
</evidence>
<protein>
    <recommendedName>
        <fullName evidence="2">Type II secretion system protein H</fullName>
    </recommendedName>
    <alternativeName>
        <fullName evidence="10">General secretion pathway protein H</fullName>
    </alternativeName>
</protein>
<dbReference type="GO" id="GO:0015628">
    <property type="term" value="P:protein secretion by the type II secretion system"/>
    <property type="evidence" value="ECO:0007669"/>
    <property type="project" value="InterPro"/>
</dbReference>
<comment type="similarity">
    <text evidence="9">Belongs to the GSP H family.</text>
</comment>
<dbReference type="NCBIfam" id="TIGR02532">
    <property type="entry name" value="IV_pilin_GFxxxE"/>
    <property type="match status" value="1"/>
</dbReference>
<evidence type="ECO:0000256" key="6">
    <source>
        <dbReference type="ARBA" id="ARBA00022692"/>
    </source>
</evidence>
<evidence type="ECO:0000256" key="4">
    <source>
        <dbReference type="ARBA" id="ARBA00022481"/>
    </source>
</evidence>
<dbReference type="Pfam" id="PF12019">
    <property type="entry name" value="GspH"/>
    <property type="match status" value="1"/>
</dbReference>
<evidence type="ECO:0000256" key="5">
    <source>
        <dbReference type="ARBA" id="ARBA00022519"/>
    </source>
</evidence>
<dbReference type="GO" id="GO:0015627">
    <property type="term" value="C:type II protein secretion system complex"/>
    <property type="evidence" value="ECO:0007669"/>
    <property type="project" value="InterPro"/>
</dbReference>
<dbReference type="InterPro" id="IPR045584">
    <property type="entry name" value="Pilin-like"/>
</dbReference>
<evidence type="ECO:0000256" key="3">
    <source>
        <dbReference type="ARBA" id="ARBA00022475"/>
    </source>
</evidence>
<evidence type="ECO:0000256" key="1">
    <source>
        <dbReference type="ARBA" id="ARBA00004377"/>
    </source>
</evidence>
<comment type="subcellular location">
    <subcellularLocation>
        <location evidence="1">Cell inner membrane</location>
        <topology evidence="1">Single-pass membrane protein</topology>
    </subcellularLocation>
</comment>
<dbReference type="GO" id="GO:0005886">
    <property type="term" value="C:plasma membrane"/>
    <property type="evidence" value="ECO:0007669"/>
    <property type="project" value="UniProtKB-SubCell"/>
</dbReference>
<dbReference type="EMBL" id="NTFH01000012">
    <property type="protein sequence ID" value="PHQ14057.1"/>
    <property type="molecule type" value="Genomic_DNA"/>
</dbReference>
<proteinExistence type="inferred from homology"/>
<gene>
    <name evidence="12" type="ORF">CLH61_15355</name>
</gene>
<keyword evidence="8" id="KW-0472">Membrane</keyword>
<keyword evidence="7" id="KW-1133">Transmembrane helix</keyword>
<reference evidence="12 13" key="1">
    <citation type="submission" date="2017-09" db="EMBL/GenBank/DDBJ databases">
        <title>The draft genome sequences of Marinobacter sp. PWS21.</title>
        <authorList>
            <person name="Cao J."/>
        </authorList>
    </citation>
    <scope>NUCLEOTIDE SEQUENCE [LARGE SCALE GENOMIC DNA]</scope>
    <source>
        <strain evidence="12 13">PWS21</strain>
    </source>
</reference>
<evidence type="ECO:0000313" key="13">
    <source>
        <dbReference type="Proteomes" id="UP000231409"/>
    </source>
</evidence>
<evidence type="ECO:0000256" key="7">
    <source>
        <dbReference type="ARBA" id="ARBA00022989"/>
    </source>
</evidence>
<dbReference type="Proteomes" id="UP000231409">
    <property type="component" value="Unassembled WGS sequence"/>
</dbReference>
<dbReference type="AlphaFoldDB" id="A0A2G1UHU8"/>
<keyword evidence="3" id="KW-1003">Cell membrane</keyword>
<keyword evidence="5" id="KW-0997">Cell inner membrane</keyword>
<keyword evidence="4" id="KW-0488">Methylation</keyword>
<feature type="domain" description="General secretion pathway GspH" evidence="11">
    <location>
        <begin position="49"/>
        <end position="165"/>
    </location>
</feature>
<evidence type="ECO:0000313" key="12">
    <source>
        <dbReference type="EMBL" id="PHQ14057.1"/>
    </source>
</evidence>
<evidence type="ECO:0000256" key="2">
    <source>
        <dbReference type="ARBA" id="ARBA00021549"/>
    </source>
</evidence>
<sequence length="191" mass="20372">MKNLLRLRPTSGFTLVELLIVLAIVAIVASQVVPAMGGVIANSRKHSAISDLITLINLARNSAVQEQGAVTLCPLDATNSCIADWSHPIAVFRDPARTKTLSDPSQLIRLSSGLAGGRLIVKSGNRPYFRFRPTGMALEAIGNLVWCPPDNDVTRAAQIRINMGGRPQLARDTNGDGIVEDAYGQAISCGK</sequence>
<dbReference type="Pfam" id="PF07963">
    <property type="entry name" value="N_methyl"/>
    <property type="match status" value="1"/>
</dbReference>